<name>A0A6L2M888_TANCI</name>
<evidence type="ECO:0000313" key="2">
    <source>
        <dbReference type="EMBL" id="GEU70151.1"/>
    </source>
</evidence>
<dbReference type="AlphaFoldDB" id="A0A6L2M888"/>
<organism evidence="2">
    <name type="scientific">Tanacetum cinerariifolium</name>
    <name type="common">Dalmatian daisy</name>
    <name type="synonym">Chrysanthemum cinerariifolium</name>
    <dbReference type="NCBI Taxonomy" id="118510"/>
    <lineage>
        <taxon>Eukaryota</taxon>
        <taxon>Viridiplantae</taxon>
        <taxon>Streptophyta</taxon>
        <taxon>Embryophyta</taxon>
        <taxon>Tracheophyta</taxon>
        <taxon>Spermatophyta</taxon>
        <taxon>Magnoliopsida</taxon>
        <taxon>eudicotyledons</taxon>
        <taxon>Gunneridae</taxon>
        <taxon>Pentapetalae</taxon>
        <taxon>asterids</taxon>
        <taxon>campanulids</taxon>
        <taxon>Asterales</taxon>
        <taxon>Asteraceae</taxon>
        <taxon>Asteroideae</taxon>
        <taxon>Anthemideae</taxon>
        <taxon>Anthemidinae</taxon>
        <taxon>Tanacetum</taxon>
    </lineage>
</organism>
<feature type="compositionally biased region" description="Basic and acidic residues" evidence="1">
    <location>
        <begin position="345"/>
        <end position="355"/>
    </location>
</feature>
<comment type="caution">
    <text evidence="2">The sequence shown here is derived from an EMBL/GenBank/DDBJ whole genome shotgun (WGS) entry which is preliminary data.</text>
</comment>
<accession>A0A6L2M888</accession>
<feature type="region of interest" description="Disordered" evidence="1">
    <location>
        <begin position="345"/>
        <end position="406"/>
    </location>
</feature>
<evidence type="ECO:0000256" key="1">
    <source>
        <dbReference type="SAM" id="MobiDB-lite"/>
    </source>
</evidence>
<reference evidence="2" key="1">
    <citation type="journal article" date="2019" name="Sci. Rep.">
        <title>Draft genome of Tanacetum cinerariifolium, the natural source of mosquito coil.</title>
        <authorList>
            <person name="Yamashiro T."/>
            <person name="Shiraishi A."/>
            <person name="Satake H."/>
            <person name="Nakayama K."/>
        </authorList>
    </citation>
    <scope>NUCLEOTIDE SEQUENCE</scope>
</reference>
<feature type="compositionally biased region" description="Acidic residues" evidence="1">
    <location>
        <begin position="363"/>
        <end position="386"/>
    </location>
</feature>
<proteinExistence type="predicted"/>
<sequence length="406" mass="45008">MTLEGKKTWWLRLGSEVYDSWKLQGVVEELWDELAKPGLDYVGESWRSVGAWLVFKIDADPGNGDEEITDTAKADAKKTKEVKDDIKKAKLPPSSSSLSISLGFGNQFLNVSSDTSLIDTHIQSPSVLTVHEYVILEPSILLPIPKIPLVPPTTTLLLPPSIFTISHVLLQTTTPIPTPPITTKASPVTTIPDPLPAISQRVSVLEKDVQELKAVDHITTLLTSLRSEIPSAVNAYLGSSLGDALQKVLQKHTEELIQKYPHTVNKEIEKTPTTLAQSSSQARSSLKVAESLSEYELKMILFDKMEKSRSYLTDDKHQALFDALFNSSSLDDAIAYAQADLEKTLRKRDRDDKHPSARPNQEEPVEEPVFEIASDDIEQIVDDVVNDVDQPPNDPTQTEDKALKKD</sequence>
<gene>
    <name evidence="2" type="ORF">Tci_042129</name>
</gene>
<protein>
    <submittedName>
        <fullName evidence="2">Uncharacterized protein</fullName>
    </submittedName>
</protein>
<dbReference type="EMBL" id="BKCJ010006062">
    <property type="protein sequence ID" value="GEU70151.1"/>
    <property type="molecule type" value="Genomic_DNA"/>
</dbReference>